<dbReference type="OMA" id="KGCHAMI"/>
<dbReference type="HOGENOM" id="CLU_018003_1_0_1"/>
<dbReference type="InterPro" id="IPR027417">
    <property type="entry name" value="P-loop_NTPase"/>
</dbReference>
<name>N4TL89_FUSC1</name>
<dbReference type="Gene3D" id="3.40.50.300">
    <property type="entry name" value="P-loop containing nucleotide triphosphate hydrolases"/>
    <property type="match status" value="1"/>
</dbReference>
<dbReference type="SUPFAM" id="SSF52540">
    <property type="entry name" value="P-loop containing nucleoside triphosphate hydrolases"/>
    <property type="match status" value="1"/>
</dbReference>
<sequence>MLVKGQPTMLIGVMGVTGSGKSTFVRTASGNDQVTVGHSLEACRRAGTQEINAYEFNTRDHNVILVDTPGFNDTYKSDAEILLDLAKWLEVMYRQNAKLTGILYLHRITDVRMDGSAMRNLKMFRKLCGDDPMKNVTILSTFWGKDDKHVAIAHENELKSNPNFWGSMIEYGAQVQRFDGTQQCALDVLMSFATKATMTLDIQRELVDEEKPLGETAAGNAVNEELHRLETKYRDELDRIQKETAEALAERDLQYEKILNLERERMEQKLDRIHSDQEMLRQERREEIRRIENDNKLKMAQLQNKYDTKLQEQQLEAERIREEDRTEMREQMRHSEALIEAMKMEKSNDALISIGGKVTQVVALGAMAAFDPNTIPVVLAALVDLAKEF</sequence>
<dbReference type="AlphaFoldDB" id="N4TL89"/>
<evidence type="ECO:0000256" key="1">
    <source>
        <dbReference type="SAM" id="Coils"/>
    </source>
</evidence>
<dbReference type="InterPro" id="IPR006073">
    <property type="entry name" value="GTP-bd"/>
</dbReference>
<dbReference type="VEuPathDB" id="FungiDB:FOC1_g10000485"/>
<evidence type="ECO:0000259" key="2">
    <source>
        <dbReference type="Pfam" id="PF01926"/>
    </source>
</evidence>
<dbReference type="EMBL" id="KB731249">
    <property type="protein sequence ID" value="ENH63439.1"/>
    <property type="molecule type" value="Genomic_DNA"/>
</dbReference>
<feature type="coiled-coil region" evidence="1">
    <location>
        <begin position="223"/>
        <end position="345"/>
    </location>
</feature>
<organism evidence="3 4">
    <name type="scientific">Fusarium oxysporum f. sp. cubense (strain race 1)</name>
    <name type="common">Panama disease fungus</name>
    <dbReference type="NCBI Taxonomy" id="1229664"/>
    <lineage>
        <taxon>Eukaryota</taxon>
        <taxon>Fungi</taxon>
        <taxon>Dikarya</taxon>
        <taxon>Ascomycota</taxon>
        <taxon>Pezizomycotina</taxon>
        <taxon>Sordariomycetes</taxon>
        <taxon>Hypocreomycetidae</taxon>
        <taxon>Hypocreales</taxon>
        <taxon>Nectriaceae</taxon>
        <taxon>Fusarium</taxon>
        <taxon>Fusarium oxysporum species complex</taxon>
    </lineage>
</organism>
<reference evidence="4" key="2">
    <citation type="journal article" date="2014" name="PLoS ONE">
        <title>Genome and Transcriptome Analysis of the Fungal Pathogen Fusarium oxysporum f. sp. cubense Causing Banana Vascular Wilt Disease.</title>
        <authorList>
            <person name="Guo L."/>
            <person name="Han L."/>
            <person name="Yang L."/>
            <person name="Zeng H."/>
            <person name="Fan D."/>
            <person name="Zhu Y."/>
            <person name="Feng Y."/>
            <person name="Wang G."/>
            <person name="Peng C."/>
            <person name="Jiang X."/>
            <person name="Zhou D."/>
            <person name="Ni P."/>
            <person name="Liang C."/>
            <person name="Liu L."/>
            <person name="Wang J."/>
            <person name="Mao C."/>
            <person name="Fang X."/>
            <person name="Peng M."/>
            <person name="Huang J."/>
        </authorList>
    </citation>
    <scope>NUCLEOTIDE SEQUENCE [LARGE SCALE GENOMIC DNA]</scope>
    <source>
        <strain evidence="4">race 1</strain>
    </source>
</reference>
<dbReference type="GO" id="GO:0005525">
    <property type="term" value="F:GTP binding"/>
    <property type="evidence" value="ECO:0007669"/>
    <property type="project" value="InterPro"/>
</dbReference>
<proteinExistence type="predicted"/>
<evidence type="ECO:0000313" key="3">
    <source>
        <dbReference type="EMBL" id="ENH63439.1"/>
    </source>
</evidence>
<dbReference type="Proteomes" id="UP000016928">
    <property type="component" value="Unassembled WGS sequence"/>
</dbReference>
<dbReference type="OrthoDB" id="8954335at2759"/>
<keyword evidence="1" id="KW-0175">Coiled coil</keyword>
<gene>
    <name evidence="3" type="ORF">FOC1_g10000485</name>
</gene>
<feature type="domain" description="G" evidence="2">
    <location>
        <begin position="11"/>
        <end position="75"/>
    </location>
</feature>
<evidence type="ECO:0000313" key="4">
    <source>
        <dbReference type="Proteomes" id="UP000016928"/>
    </source>
</evidence>
<accession>N4TL89</accession>
<dbReference type="Pfam" id="PF01926">
    <property type="entry name" value="MMR_HSR1"/>
    <property type="match status" value="1"/>
</dbReference>
<reference evidence="4" key="1">
    <citation type="submission" date="2012-09" db="EMBL/GenBank/DDBJ databases">
        <title>Genome sequencing and comparative transcriptomics of race 1 and race 4 of banana pathogen: Fusarium oxysporum f. sp. cubense.</title>
        <authorList>
            <person name="Fang X."/>
            <person name="Huang J."/>
        </authorList>
    </citation>
    <scope>NUCLEOTIDE SEQUENCE [LARGE SCALE GENOMIC DNA]</scope>
    <source>
        <strain evidence="4">race 1</strain>
    </source>
</reference>
<protein>
    <recommendedName>
        <fullName evidence="2">G domain-containing protein</fullName>
    </recommendedName>
</protein>